<dbReference type="InterPro" id="IPR010310">
    <property type="entry name" value="T7SS_ESAT-6-like"/>
</dbReference>
<dbReference type="AlphaFoldDB" id="A0A375YTR2"/>
<evidence type="ECO:0000313" key="1">
    <source>
        <dbReference type="EMBL" id="SRX92145.1"/>
    </source>
</evidence>
<proteinExistence type="predicted"/>
<protein>
    <submittedName>
        <fullName evidence="1">Uncharacterized protein</fullName>
    </submittedName>
</protein>
<dbReference type="RefSeq" id="WP_113962922.1">
    <property type="nucleotide sequence ID" value="NZ_UEGW01000001.1"/>
</dbReference>
<dbReference type="InterPro" id="IPR036689">
    <property type="entry name" value="ESAT-6-like_sf"/>
</dbReference>
<accession>A0A375YTR2</accession>
<dbReference type="Proteomes" id="UP000252015">
    <property type="component" value="Unassembled WGS sequence"/>
</dbReference>
<sequence length="108" mass="11280">MDEDLRVDPVGVRAAGKQVDEQAESFLAGHVAANERIAAAQNGFIGESAAALAGLAAHWKEESASHHRELRQHGEDLLAAAAKYETADTDAATTLDAAASDVAERMGI</sequence>
<keyword evidence="2" id="KW-1185">Reference proteome</keyword>
<organism evidence="1 2">
    <name type="scientific">Mycobacterium shimoidei</name>
    <dbReference type="NCBI Taxonomy" id="29313"/>
    <lineage>
        <taxon>Bacteria</taxon>
        <taxon>Bacillati</taxon>
        <taxon>Actinomycetota</taxon>
        <taxon>Actinomycetes</taxon>
        <taxon>Mycobacteriales</taxon>
        <taxon>Mycobacteriaceae</taxon>
        <taxon>Mycobacterium</taxon>
    </lineage>
</organism>
<evidence type="ECO:0000313" key="2">
    <source>
        <dbReference type="Proteomes" id="UP000252015"/>
    </source>
</evidence>
<gene>
    <name evidence="1" type="ORF">MSP7336_00369</name>
</gene>
<dbReference type="Pfam" id="PF06013">
    <property type="entry name" value="WXG100"/>
    <property type="match status" value="1"/>
</dbReference>
<name>A0A375YTR2_MYCSH</name>
<dbReference type="Gene3D" id="1.10.287.1060">
    <property type="entry name" value="ESAT-6-like"/>
    <property type="match status" value="1"/>
</dbReference>
<dbReference type="SUPFAM" id="SSF140453">
    <property type="entry name" value="EsxAB dimer-like"/>
    <property type="match status" value="1"/>
</dbReference>
<reference evidence="1 2" key="1">
    <citation type="submission" date="2018-05" db="EMBL/GenBank/DDBJ databases">
        <authorList>
            <consortium name="IHU Genomes"/>
        </authorList>
    </citation>
    <scope>NUCLEOTIDE SEQUENCE [LARGE SCALE GENOMIC DNA]</scope>
    <source>
        <strain evidence="1 2">P7336</strain>
    </source>
</reference>
<dbReference type="EMBL" id="UEGW01000001">
    <property type="protein sequence ID" value="SRX92145.1"/>
    <property type="molecule type" value="Genomic_DNA"/>
</dbReference>